<reference evidence="1 2" key="1">
    <citation type="submission" date="2020-08" db="EMBL/GenBank/DDBJ databases">
        <title>The Agave Microbiome: Exploring the role of microbial communities in plant adaptations to desert environments.</title>
        <authorList>
            <person name="Partida-Martinez L.P."/>
        </authorList>
    </citation>
    <scope>NUCLEOTIDE SEQUENCE [LARGE SCALE GENOMIC DNA]</scope>
    <source>
        <strain evidence="1 2">AT3.2</strain>
    </source>
</reference>
<dbReference type="AlphaFoldDB" id="A0A7X0CDU3"/>
<protein>
    <submittedName>
        <fullName evidence="1">Uncharacterized protein</fullName>
    </submittedName>
</protein>
<dbReference type="Proteomes" id="UP000540787">
    <property type="component" value="Unassembled WGS sequence"/>
</dbReference>
<organism evidence="1 2">
    <name type="scientific">Massilia aurea</name>
    <dbReference type="NCBI Taxonomy" id="373040"/>
    <lineage>
        <taxon>Bacteria</taxon>
        <taxon>Pseudomonadati</taxon>
        <taxon>Pseudomonadota</taxon>
        <taxon>Betaproteobacteria</taxon>
        <taxon>Burkholderiales</taxon>
        <taxon>Oxalobacteraceae</taxon>
        <taxon>Telluria group</taxon>
        <taxon>Massilia</taxon>
    </lineage>
</organism>
<dbReference type="EMBL" id="JACHBX010000001">
    <property type="protein sequence ID" value="MBB6133736.1"/>
    <property type="molecule type" value="Genomic_DNA"/>
</dbReference>
<comment type="caution">
    <text evidence="1">The sequence shown here is derived from an EMBL/GenBank/DDBJ whole genome shotgun (WGS) entry which is preliminary data.</text>
</comment>
<proteinExistence type="predicted"/>
<keyword evidence="2" id="KW-1185">Reference proteome</keyword>
<gene>
    <name evidence="1" type="ORF">HD842_001847</name>
</gene>
<evidence type="ECO:0000313" key="1">
    <source>
        <dbReference type="EMBL" id="MBB6133736.1"/>
    </source>
</evidence>
<evidence type="ECO:0000313" key="2">
    <source>
        <dbReference type="Proteomes" id="UP000540787"/>
    </source>
</evidence>
<sequence>MTAALSPQLAESYERADIKDLFFSSDETRKTDILQSANRHR</sequence>
<accession>A0A7X0CDU3</accession>
<name>A0A7X0CDU3_9BURK</name>